<dbReference type="EMBL" id="FO203512">
    <property type="protein sequence ID" value="CCK74538.1"/>
    <property type="molecule type" value="Genomic_DNA"/>
</dbReference>
<dbReference type="AlphaFoldDB" id="R4YN70"/>
<evidence type="ECO:0000313" key="3">
    <source>
        <dbReference type="Proteomes" id="UP000032749"/>
    </source>
</evidence>
<sequence length="364" mass="41880">MLRQLDTASSKPYQAMPLHTFMVDEPASNNKLVSILFIVLVTILLIALSLQLFYKKSLIDFFYVDDQKVLALPEHALSLIAPQIASKNSKEILQILENDRAMNDYSVREKIRLDSALVSEPDMLKGNGMAIKNEMKSESQVLENKINKAGQSEINNIVAINSIPSKKNSSKKTPSKKEELEKKVLINTVLNKKDIHQSANIQPVENVGFKQYQLALRAYKQKQSLTALSWINLAIKEEKKEEYLRLKVRVLMQKGDGVAVQRFVLEQRDNTSLTWFELIAPSLQMYSYYELSNKYYAELVKQQPNEVKWQLAMALNLSKLGLDQETYSIYKNLLKSSLLTYKQQKWIASRLERMTQNEVVINER</sequence>
<dbReference type="STRING" id="698738.OLEAN_C03620"/>
<protein>
    <submittedName>
        <fullName evidence="2">Uncharacterized protein</fullName>
    </submittedName>
</protein>
<dbReference type="KEGG" id="oai:OLEAN_C03620"/>
<keyword evidence="1" id="KW-0812">Transmembrane</keyword>
<name>R4YN70_OLEAN</name>
<proteinExistence type="predicted"/>
<dbReference type="Proteomes" id="UP000032749">
    <property type="component" value="Chromosome"/>
</dbReference>
<keyword evidence="1" id="KW-1133">Transmembrane helix</keyword>
<reference evidence="2 3" key="1">
    <citation type="journal article" date="2013" name="Nat. Commun.">
        <title>Genome sequence and functional genomic analysis of the oil-degrading bacterium Oleispira antarctica.</title>
        <authorList>
            <person name="Kube M."/>
            <person name="Chernikova T.N."/>
            <person name="Al-Ramahi Y."/>
            <person name="Beloqui A."/>
            <person name="Lopez-Cortez N."/>
            <person name="Guazzaroni M.E."/>
            <person name="Heipieper H.J."/>
            <person name="Klages S."/>
            <person name="Kotsyurbenko O.R."/>
            <person name="Langer I."/>
            <person name="Nechitaylo T.Y."/>
            <person name="Lunsdorf H."/>
            <person name="Fernandez M."/>
            <person name="Juarez S."/>
            <person name="Ciordia S."/>
            <person name="Singer A."/>
            <person name="Kagan O."/>
            <person name="Egorova O."/>
            <person name="Petit P.A."/>
            <person name="Stogios P."/>
            <person name="Kim Y."/>
            <person name="Tchigvintsev A."/>
            <person name="Flick R."/>
            <person name="Denaro R."/>
            <person name="Genovese M."/>
            <person name="Albar J.P."/>
            <person name="Reva O.N."/>
            <person name="Martinez-Gomariz M."/>
            <person name="Tran H."/>
            <person name="Ferrer M."/>
            <person name="Savchenko A."/>
            <person name="Yakunin A.F."/>
            <person name="Yakimov M.M."/>
            <person name="Golyshina O.V."/>
            <person name="Reinhardt R."/>
            <person name="Golyshin P.N."/>
        </authorList>
    </citation>
    <scope>NUCLEOTIDE SEQUENCE [LARGE SCALE GENOMIC DNA]</scope>
</reference>
<organism evidence="2 3">
    <name type="scientific">Oleispira antarctica RB-8</name>
    <dbReference type="NCBI Taxonomy" id="698738"/>
    <lineage>
        <taxon>Bacteria</taxon>
        <taxon>Pseudomonadati</taxon>
        <taxon>Pseudomonadota</taxon>
        <taxon>Gammaproteobacteria</taxon>
        <taxon>Oceanospirillales</taxon>
        <taxon>Oceanospirillaceae</taxon>
        <taxon>Oleispira</taxon>
    </lineage>
</organism>
<accession>R4YN70</accession>
<keyword evidence="1" id="KW-0472">Membrane</keyword>
<evidence type="ECO:0000256" key="1">
    <source>
        <dbReference type="SAM" id="Phobius"/>
    </source>
</evidence>
<evidence type="ECO:0000313" key="2">
    <source>
        <dbReference type="EMBL" id="CCK74538.1"/>
    </source>
</evidence>
<gene>
    <name evidence="2" type="ORF">OLEAN_C03620</name>
</gene>
<dbReference type="HOGENOM" id="CLU_760396_0_0_6"/>
<keyword evidence="3" id="KW-1185">Reference proteome</keyword>
<feature type="transmembrane region" description="Helical" evidence="1">
    <location>
        <begin position="32"/>
        <end position="54"/>
    </location>
</feature>